<dbReference type="EMBL" id="JAYMYQ010000001">
    <property type="protein sequence ID" value="KAK7361333.1"/>
    <property type="molecule type" value="Genomic_DNA"/>
</dbReference>
<evidence type="ECO:0000313" key="1">
    <source>
        <dbReference type="EMBL" id="KAK7361333.1"/>
    </source>
</evidence>
<dbReference type="Proteomes" id="UP001367508">
    <property type="component" value="Unassembled WGS sequence"/>
</dbReference>
<keyword evidence="2" id="KW-1185">Reference proteome</keyword>
<organism evidence="1 2">
    <name type="scientific">Canavalia gladiata</name>
    <name type="common">Sword bean</name>
    <name type="synonym">Dolichos gladiatus</name>
    <dbReference type="NCBI Taxonomy" id="3824"/>
    <lineage>
        <taxon>Eukaryota</taxon>
        <taxon>Viridiplantae</taxon>
        <taxon>Streptophyta</taxon>
        <taxon>Embryophyta</taxon>
        <taxon>Tracheophyta</taxon>
        <taxon>Spermatophyta</taxon>
        <taxon>Magnoliopsida</taxon>
        <taxon>eudicotyledons</taxon>
        <taxon>Gunneridae</taxon>
        <taxon>Pentapetalae</taxon>
        <taxon>rosids</taxon>
        <taxon>fabids</taxon>
        <taxon>Fabales</taxon>
        <taxon>Fabaceae</taxon>
        <taxon>Papilionoideae</taxon>
        <taxon>50 kb inversion clade</taxon>
        <taxon>NPAAA clade</taxon>
        <taxon>indigoferoid/millettioid clade</taxon>
        <taxon>Phaseoleae</taxon>
        <taxon>Canavalia</taxon>
    </lineage>
</organism>
<sequence length="81" mass="8615">MRKGNSPLKTNAAAEVGRGAIPTSDIPNALGKLVNTWIKSAHNQAAKHIQCIRLGSPVLIYMGMKPGAANVVKWMNNAAYS</sequence>
<protein>
    <submittedName>
        <fullName evidence="1">Uncharacterized protein</fullName>
    </submittedName>
</protein>
<reference evidence="1 2" key="1">
    <citation type="submission" date="2024-01" db="EMBL/GenBank/DDBJ databases">
        <title>The genomes of 5 underutilized Papilionoideae crops provide insights into root nodulation and disease resistanc.</title>
        <authorList>
            <person name="Jiang F."/>
        </authorList>
    </citation>
    <scope>NUCLEOTIDE SEQUENCE [LARGE SCALE GENOMIC DNA]</scope>
    <source>
        <strain evidence="1">LVBAO_FW01</strain>
        <tissue evidence="1">Leaves</tissue>
    </source>
</reference>
<comment type="caution">
    <text evidence="1">The sequence shown here is derived from an EMBL/GenBank/DDBJ whole genome shotgun (WGS) entry which is preliminary data.</text>
</comment>
<proteinExistence type="predicted"/>
<accession>A0AAN9MZL4</accession>
<name>A0AAN9MZL4_CANGL</name>
<dbReference type="AlphaFoldDB" id="A0AAN9MZL4"/>
<evidence type="ECO:0000313" key="2">
    <source>
        <dbReference type="Proteomes" id="UP001367508"/>
    </source>
</evidence>
<gene>
    <name evidence="1" type="ORF">VNO77_03383</name>
</gene>